<accession>G4QDX1</accession>
<reference evidence="1 2" key="1">
    <citation type="journal article" date="2011" name="J. Bacteriol.">
        <title>Complete genome sequence of seawater bacterium Glaciecola nitratireducens FR1064T.</title>
        <authorList>
            <person name="Bian F."/>
            <person name="Qin Q.L."/>
            <person name="Xie B.B."/>
            <person name="Shu Y.L."/>
            <person name="Zhang X.Y."/>
            <person name="Yu Y."/>
            <person name="Chen B."/>
            <person name="Chen X.L."/>
            <person name="Zhou B.C."/>
            <person name="Zhang Y.Z."/>
        </authorList>
    </citation>
    <scope>NUCLEOTIDE SEQUENCE [LARGE SCALE GENOMIC DNA]</scope>
    <source>
        <strain evidence="2">JCM 12485 / KCTC 12276 / FR1064</strain>
    </source>
</reference>
<dbReference type="AlphaFoldDB" id="G4QDX1"/>
<organism evidence="1 2">
    <name type="scientific">Glaciecola nitratireducens (strain JCM 12485 / KCTC 12276 / FR1064)</name>
    <dbReference type="NCBI Taxonomy" id="1085623"/>
    <lineage>
        <taxon>Bacteria</taxon>
        <taxon>Pseudomonadati</taxon>
        <taxon>Pseudomonadota</taxon>
        <taxon>Gammaproteobacteria</taxon>
        <taxon>Alteromonadales</taxon>
        <taxon>Alteromonadaceae</taxon>
        <taxon>Brumicola</taxon>
    </lineage>
</organism>
<name>G4QDX1_GLANF</name>
<proteinExistence type="predicted"/>
<dbReference type="EMBL" id="CP003060">
    <property type="protein sequence ID" value="AEP31150.1"/>
    <property type="molecule type" value="Genomic_DNA"/>
</dbReference>
<sequence>MIFADQFNVTSYFNFTFVVDSFYFGYKVINVKKTEI</sequence>
<gene>
    <name evidence="1" type="ordered locus">GNIT_3055</name>
</gene>
<evidence type="ECO:0000313" key="1">
    <source>
        <dbReference type="EMBL" id="AEP31150.1"/>
    </source>
</evidence>
<dbReference type="KEGG" id="gni:GNIT_3055"/>
<evidence type="ECO:0000313" key="2">
    <source>
        <dbReference type="Proteomes" id="UP000009282"/>
    </source>
</evidence>
<keyword evidence="2" id="KW-1185">Reference proteome</keyword>
<dbReference type="HOGENOM" id="CLU_3356433_0_0_6"/>
<dbReference type="Proteomes" id="UP000009282">
    <property type="component" value="Chromosome"/>
</dbReference>
<protein>
    <submittedName>
        <fullName evidence="1">Uncharacterized protein</fullName>
    </submittedName>
</protein>
<dbReference type="STRING" id="1085623.GNIT_3055"/>